<name>A5G7K3_GEOUR</name>
<dbReference type="Proteomes" id="UP000006695">
    <property type="component" value="Chromosome"/>
</dbReference>
<gene>
    <name evidence="2" type="ordered locus">Gura_3617</name>
</gene>
<protein>
    <submittedName>
        <fullName evidence="2">Polysaccharide deacetylase</fullName>
    </submittedName>
</protein>
<dbReference type="PROSITE" id="PS51677">
    <property type="entry name" value="NODB"/>
    <property type="match status" value="1"/>
</dbReference>
<feature type="domain" description="NodB homology" evidence="1">
    <location>
        <begin position="26"/>
        <end position="281"/>
    </location>
</feature>
<dbReference type="InterPro" id="IPR011330">
    <property type="entry name" value="Glyco_hydro/deAcase_b/a-brl"/>
</dbReference>
<dbReference type="SUPFAM" id="SSF88713">
    <property type="entry name" value="Glycoside hydrolase/deacetylase"/>
    <property type="match status" value="1"/>
</dbReference>
<dbReference type="PANTHER" id="PTHR47561">
    <property type="entry name" value="POLYSACCHARIDE DEACETYLASE FAMILY PROTEIN (AFU_ORTHOLOGUE AFUA_6G05030)"/>
    <property type="match status" value="1"/>
</dbReference>
<dbReference type="Pfam" id="PF01522">
    <property type="entry name" value="Polysacc_deac_1"/>
    <property type="match status" value="1"/>
</dbReference>
<evidence type="ECO:0000259" key="1">
    <source>
        <dbReference type="PROSITE" id="PS51677"/>
    </source>
</evidence>
<dbReference type="GO" id="GO:0005975">
    <property type="term" value="P:carbohydrate metabolic process"/>
    <property type="evidence" value="ECO:0007669"/>
    <property type="project" value="InterPro"/>
</dbReference>
<organism evidence="2 3">
    <name type="scientific">Geotalea uraniireducens (strain Rf4)</name>
    <name type="common">Geobacter uraniireducens</name>
    <dbReference type="NCBI Taxonomy" id="351605"/>
    <lineage>
        <taxon>Bacteria</taxon>
        <taxon>Pseudomonadati</taxon>
        <taxon>Thermodesulfobacteriota</taxon>
        <taxon>Desulfuromonadia</taxon>
        <taxon>Geobacterales</taxon>
        <taxon>Geobacteraceae</taxon>
        <taxon>Geotalea</taxon>
    </lineage>
</organism>
<dbReference type="Gene3D" id="3.20.20.370">
    <property type="entry name" value="Glycoside hydrolase/deacetylase"/>
    <property type="match status" value="1"/>
</dbReference>
<dbReference type="InterPro" id="IPR045235">
    <property type="entry name" value="PuuE_HpPgdA-like"/>
</dbReference>
<dbReference type="HOGENOM" id="CLU_066872_0_0_7"/>
<dbReference type="STRING" id="351605.Gura_3617"/>
<dbReference type="InterPro" id="IPR022560">
    <property type="entry name" value="DUF3473"/>
</dbReference>
<keyword evidence="3" id="KW-1185">Reference proteome</keyword>
<dbReference type="PANTHER" id="PTHR47561:SF1">
    <property type="entry name" value="POLYSACCHARIDE DEACETYLASE FAMILY PROTEIN (AFU_ORTHOLOGUE AFUA_6G05030)"/>
    <property type="match status" value="1"/>
</dbReference>
<dbReference type="CDD" id="cd10941">
    <property type="entry name" value="CE4_PuuE_HpPgdA_like_2"/>
    <property type="match status" value="1"/>
</dbReference>
<dbReference type="InterPro" id="IPR002509">
    <property type="entry name" value="NODB_dom"/>
</dbReference>
<evidence type="ECO:0000313" key="2">
    <source>
        <dbReference type="EMBL" id="ABQ27771.1"/>
    </source>
</evidence>
<proteinExistence type="predicted"/>
<reference evidence="2 3" key="1">
    <citation type="submission" date="2007-05" db="EMBL/GenBank/DDBJ databases">
        <title>Complete sequence of Geobacter uraniireducens Rf4.</title>
        <authorList>
            <consortium name="US DOE Joint Genome Institute"/>
            <person name="Copeland A."/>
            <person name="Lucas S."/>
            <person name="Lapidus A."/>
            <person name="Barry K."/>
            <person name="Detter J.C."/>
            <person name="Glavina del Rio T."/>
            <person name="Hammon N."/>
            <person name="Israni S."/>
            <person name="Dalin E."/>
            <person name="Tice H."/>
            <person name="Pitluck S."/>
            <person name="Chertkov O."/>
            <person name="Brettin T."/>
            <person name="Bruce D."/>
            <person name="Han C."/>
            <person name="Schmutz J."/>
            <person name="Larimer F."/>
            <person name="Land M."/>
            <person name="Hauser L."/>
            <person name="Kyrpides N."/>
            <person name="Mikhailova N."/>
            <person name="Shelobolina E."/>
            <person name="Aklujkar M."/>
            <person name="Lovley D."/>
            <person name="Richardson P."/>
        </authorList>
    </citation>
    <scope>NUCLEOTIDE SEQUENCE [LARGE SCALE GENOMIC DNA]</scope>
    <source>
        <strain evidence="2 3">Rf4</strain>
    </source>
</reference>
<dbReference type="GO" id="GO:0016810">
    <property type="term" value="F:hydrolase activity, acting on carbon-nitrogen (but not peptide) bonds"/>
    <property type="evidence" value="ECO:0007669"/>
    <property type="project" value="InterPro"/>
</dbReference>
<dbReference type="EMBL" id="CP000698">
    <property type="protein sequence ID" value="ABQ27771.1"/>
    <property type="molecule type" value="Genomic_DNA"/>
</dbReference>
<evidence type="ECO:0000313" key="3">
    <source>
        <dbReference type="Proteomes" id="UP000006695"/>
    </source>
</evidence>
<dbReference type="Pfam" id="PF11959">
    <property type="entry name" value="DUF3473"/>
    <property type="match status" value="1"/>
</dbReference>
<dbReference type="AlphaFoldDB" id="A5G7K3"/>
<dbReference type="KEGG" id="gur:Gura_3617"/>
<sequence>MGWVFLIPVHNALTIDVEDWYHVCCGDAEPVVPAGKRRVRQNIERILAMLAEFGVKATFFMLGSVAEEEPLLVPMIVAAGHEVSSHGYSHTLVPLLGPKKFRDEIRRTAEIIGTQAGCKPVGFRAPQWSLGPETPWALDILHEEGCLYDSSYNPLPFIGDRRGARTPFSIATSAGSIFELPPMVTPSPICNLPTGGGWGFRFFSLSMISRTVKKLNDAGMPAVLYLHPREMEAFGPRLSLSPLKSFAAYGTRSDAEGRLRHLLQNFRFRTMRQLVATWQSA</sequence>
<accession>A5G7K3</accession>